<dbReference type="InterPro" id="IPR051918">
    <property type="entry name" value="STPP_CPPED1"/>
</dbReference>
<dbReference type="InterPro" id="IPR006558">
    <property type="entry name" value="LamG-like"/>
</dbReference>
<keyword evidence="2" id="KW-1015">Disulfide bond</keyword>
<feature type="domain" description="LamG-like jellyroll fold" evidence="4">
    <location>
        <begin position="517"/>
        <end position="649"/>
    </location>
</feature>
<dbReference type="PANTHER" id="PTHR43143:SF1">
    <property type="entry name" value="SERINE_THREONINE-PROTEIN PHOSPHATASE CPPED1"/>
    <property type="match status" value="1"/>
</dbReference>
<dbReference type="AlphaFoldDB" id="A0A5B9PC66"/>
<feature type="signal peptide" evidence="3">
    <location>
        <begin position="1"/>
        <end position="26"/>
    </location>
</feature>
<keyword evidence="1 3" id="KW-0732">Signal</keyword>
<keyword evidence="6" id="KW-1185">Reference proteome</keyword>
<reference evidence="5 6" key="1">
    <citation type="submission" date="2019-08" db="EMBL/GenBank/DDBJ databases">
        <title>Deep-cultivation of Planctomycetes and their phenomic and genomic characterization uncovers novel biology.</title>
        <authorList>
            <person name="Wiegand S."/>
            <person name="Jogler M."/>
            <person name="Boedeker C."/>
            <person name="Pinto D."/>
            <person name="Vollmers J."/>
            <person name="Rivas-Marin E."/>
            <person name="Kohn T."/>
            <person name="Peeters S.H."/>
            <person name="Heuer A."/>
            <person name="Rast P."/>
            <person name="Oberbeckmann S."/>
            <person name="Bunk B."/>
            <person name="Jeske O."/>
            <person name="Meyerdierks A."/>
            <person name="Storesund J.E."/>
            <person name="Kallscheuer N."/>
            <person name="Luecker S."/>
            <person name="Lage O.M."/>
            <person name="Pohl T."/>
            <person name="Merkel B.J."/>
            <person name="Hornburger P."/>
            <person name="Mueller R.-W."/>
            <person name="Bruemmer F."/>
            <person name="Labrenz M."/>
            <person name="Spormann A.M."/>
            <person name="Op den Camp H."/>
            <person name="Overmann J."/>
            <person name="Amann R."/>
            <person name="Jetten M.S.M."/>
            <person name="Mascher T."/>
            <person name="Medema M.H."/>
            <person name="Devos D.P."/>
            <person name="Kaster A.-K."/>
            <person name="Ovreas L."/>
            <person name="Rohde M."/>
            <person name="Galperin M.Y."/>
            <person name="Jogler C."/>
        </authorList>
    </citation>
    <scope>NUCLEOTIDE SEQUENCE [LARGE SCALE GENOMIC DNA]</scope>
    <source>
        <strain evidence="5 6">FC18</strain>
    </source>
</reference>
<dbReference type="Pfam" id="PF13385">
    <property type="entry name" value="Laminin_G_3"/>
    <property type="match status" value="1"/>
</dbReference>
<dbReference type="STRING" id="980251.GCA_001642875_02263"/>
<dbReference type="SUPFAM" id="SSF49899">
    <property type="entry name" value="Concanavalin A-like lectins/glucanases"/>
    <property type="match status" value="1"/>
</dbReference>
<name>A0A5B9PC66_9BACT</name>
<sequence precursor="true">MSGDREMLRTLTCFIMLLVGAFPAVAQESESNSEPEKAAKSSQADAGDVEIVRVDQKIFTTRSKPMSLALAPETEAFQIAIYGDRTGGDPSGLKFLRQAVDDTNLIDPDFVMTVGDLIQGYNRPDEWIVEMKEFRDIMDGLDMEWFPVAGNHDIYWDFRDPNRPQKHHEANYEKNFGPLWYSFQHKNNGFIVLFSDEGDLENGDKGFREGRMQNMSDQQLEFLEKALAKLSDCDHVFCFLHHPRWLGGGYEGSNWPEVHKRMVAAKNVAAVFAGHIHHMTYHGPVDGIEYYSLATTGGHLSMESVELGYLHHFNLVTIRPDGFSVSAIPVGGVLDPKDFDKAMLDDVNVVRGARPKRNGEKLLVKPDASVSQAYAMTVTNPGAYPLEATFSPTVPAGWQAIPDHQHVVIGPGKTEEARFFLVHADDMQARGGWSNQAVPSVRYQYEYLHPKGRIKLPEQTVAIDMGLAEIPADAFATDASRSLHLRGRTSAQTRRRRATNSTDSAVIQSSEIDLPQGPFTLEAWVCATKIDGSRGVVCKTQSSEYAIFLHNGIPSFDVHLSGTYVSPKASKKVELDKWTHLAGVFDGKECHMFVDGKKVQSLKGSGTRRLNQLPLFVGADPDGNGNPTREFAGEIDEVRLSTGVRYTEDFVPSRRHETDSETKMLLHFDQQVGPFVIDDSANRTGVMLLGDANVAPVTEGSDK</sequence>
<organism evidence="5 6">
    <name type="scientific">Mariniblastus fucicola</name>
    <dbReference type="NCBI Taxonomy" id="980251"/>
    <lineage>
        <taxon>Bacteria</taxon>
        <taxon>Pseudomonadati</taxon>
        <taxon>Planctomycetota</taxon>
        <taxon>Planctomycetia</taxon>
        <taxon>Pirellulales</taxon>
        <taxon>Pirellulaceae</taxon>
        <taxon>Mariniblastus</taxon>
    </lineage>
</organism>
<evidence type="ECO:0000313" key="5">
    <source>
        <dbReference type="EMBL" id="QEG20701.1"/>
    </source>
</evidence>
<proteinExistence type="predicted"/>
<dbReference type="InterPro" id="IPR004843">
    <property type="entry name" value="Calcineurin-like_PHP"/>
</dbReference>
<gene>
    <name evidence="5" type="ORF">MFFC18_05520</name>
</gene>
<dbReference type="KEGG" id="mff:MFFC18_05520"/>
<dbReference type="GO" id="GO:0016787">
    <property type="term" value="F:hydrolase activity"/>
    <property type="evidence" value="ECO:0007669"/>
    <property type="project" value="InterPro"/>
</dbReference>
<feature type="chain" id="PRO_5022779693" evidence="3">
    <location>
        <begin position="27"/>
        <end position="703"/>
    </location>
</feature>
<dbReference type="Pfam" id="PF00149">
    <property type="entry name" value="Metallophos"/>
    <property type="match status" value="1"/>
</dbReference>
<dbReference type="InterPro" id="IPR029052">
    <property type="entry name" value="Metallo-depent_PP-like"/>
</dbReference>
<dbReference type="EMBL" id="CP042912">
    <property type="protein sequence ID" value="QEG20701.1"/>
    <property type="molecule type" value="Genomic_DNA"/>
</dbReference>
<dbReference type="SMART" id="SM00560">
    <property type="entry name" value="LamGL"/>
    <property type="match status" value="1"/>
</dbReference>
<evidence type="ECO:0000256" key="1">
    <source>
        <dbReference type="ARBA" id="ARBA00022729"/>
    </source>
</evidence>
<dbReference type="Gene3D" id="3.60.21.10">
    <property type="match status" value="1"/>
</dbReference>
<protein>
    <submittedName>
        <fullName evidence="5">Laminin G domain protein</fullName>
    </submittedName>
</protein>
<dbReference type="SUPFAM" id="SSF56300">
    <property type="entry name" value="Metallo-dependent phosphatases"/>
    <property type="match status" value="1"/>
</dbReference>
<evidence type="ECO:0000313" key="6">
    <source>
        <dbReference type="Proteomes" id="UP000322214"/>
    </source>
</evidence>
<accession>A0A5B9PC66</accession>
<dbReference type="InterPro" id="IPR013320">
    <property type="entry name" value="ConA-like_dom_sf"/>
</dbReference>
<dbReference type="Proteomes" id="UP000322214">
    <property type="component" value="Chromosome"/>
</dbReference>
<evidence type="ECO:0000256" key="3">
    <source>
        <dbReference type="SAM" id="SignalP"/>
    </source>
</evidence>
<dbReference type="Gene3D" id="2.60.120.200">
    <property type="match status" value="1"/>
</dbReference>
<evidence type="ECO:0000259" key="4">
    <source>
        <dbReference type="SMART" id="SM00560"/>
    </source>
</evidence>
<dbReference type="RefSeq" id="WP_238381272.1">
    <property type="nucleotide sequence ID" value="NZ_CP042912.1"/>
</dbReference>
<dbReference type="PANTHER" id="PTHR43143">
    <property type="entry name" value="METALLOPHOSPHOESTERASE, CALCINEURIN SUPERFAMILY"/>
    <property type="match status" value="1"/>
</dbReference>
<evidence type="ECO:0000256" key="2">
    <source>
        <dbReference type="ARBA" id="ARBA00023157"/>
    </source>
</evidence>